<evidence type="ECO:0000313" key="3">
    <source>
        <dbReference type="Proteomes" id="UP000644749"/>
    </source>
</evidence>
<keyword evidence="3" id="KW-1185">Reference proteome</keyword>
<name>A0ABS1S0C3_9RHOB</name>
<dbReference type="InterPro" id="IPR001455">
    <property type="entry name" value="TusA-like"/>
</dbReference>
<accession>A0ABS1S0C3</accession>
<dbReference type="PROSITE" id="PS01148">
    <property type="entry name" value="UPF0033"/>
    <property type="match status" value="1"/>
</dbReference>
<dbReference type="InterPro" id="IPR036868">
    <property type="entry name" value="TusA-like_sf"/>
</dbReference>
<gene>
    <name evidence="2" type="ORF">JL111_01530</name>
</gene>
<dbReference type="EMBL" id="JAESHT010000001">
    <property type="protein sequence ID" value="MBL3672154.1"/>
    <property type="molecule type" value="Genomic_DNA"/>
</dbReference>
<evidence type="ECO:0000259" key="1">
    <source>
        <dbReference type="PROSITE" id="PS01148"/>
    </source>
</evidence>
<protein>
    <submittedName>
        <fullName evidence="2">Sulfurtransferase TusA family protein</fullName>
    </submittedName>
</protein>
<dbReference type="Gene3D" id="3.30.110.40">
    <property type="entry name" value="TusA-like domain"/>
    <property type="match status" value="1"/>
</dbReference>
<comment type="caution">
    <text evidence="2">The sequence shown here is derived from an EMBL/GenBank/DDBJ whole genome shotgun (WGS) entry which is preliminary data.</text>
</comment>
<dbReference type="Proteomes" id="UP000644749">
    <property type="component" value="Unassembled WGS sequence"/>
</dbReference>
<sequence length="102" mass="10674">MVPGSGHGRAVTEDPVIDARGLLCPLPVLRLRKLLLDQPPGARVRLWATDAMAQVDVPHFCDTGGHRLVSQSDIGGGVREFTVERGTSAPAAAVAASPPEDV</sequence>
<evidence type="ECO:0000313" key="2">
    <source>
        <dbReference type="EMBL" id="MBL3672154.1"/>
    </source>
</evidence>
<proteinExistence type="predicted"/>
<dbReference type="CDD" id="cd00291">
    <property type="entry name" value="SirA_YedF_YeeD"/>
    <property type="match status" value="1"/>
</dbReference>
<feature type="domain" description="UPF0033" evidence="1">
    <location>
        <begin position="17"/>
        <end position="41"/>
    </location>
</feature>
<organism evidence="2 3">
    <name type="scientific">Paracoccus aerius</name>
    <dbReference type="NCBI Taxonomy" id="1915382"/>
    <lineage>
        <taxon>Bacteria</taxon>
        <taxon>Pseudomonadati</taxon>
        <taxon>Pseudomonadota</taxon>
        <taxon>Alphaproteobacteria</taxon>
        <taxon>Rhodobacterales</taxon>
        <taxon>Paracoccaceae</taxon>
        <taxon>Paracoccus</taxon>
    </lineage>
</organism>
<dbReference type="Pfam" id="PF01206">
    <property type="entry name" value="TusA"/>
    <property type="match status" value="1"/>
</dbReference>
<reference evidence="2 3" key="1">
    <citation type="submission" date="2021-01" db="EMBL/GenBank/DDBJ databases">
        <title>011410 draft genome.</title>
        <authorList>
            <person name="Lang L."/>
        </authorList>
    </citation>
    <scope>NUCLEOTIDE SEQUENCE [LARGE SCALE GENOMIC DNA]</scope>
    <source>
        <strain evidence="2 3">KCTC 42845</strain>
    </source>
</reference>
<dbReference type="SUPFAM" id="SSF64307">
    <property type="entry name" value="SirA-like"/>
    <property type="match status" value="1"/>
</dbReference>